<dbReference type="Pfam" id="PF12973">
    <property type="entry name" value="Cupin_7"/>
    <property type="match status" value="1"/>
</dbReference>
<name>A0A2T0LJC4_9BACL</name>
<dbReference type="EMBL" id="PVNE01000001">
    <property type="protein sequence ID" value="PRX42629.1"/>
    <property type="molecule type" value="Genomic_DNA"/>
</dbReference>
<gene>
    <name evidence="2" type="ORF">CLV97_101118</name>
</gene>
<protein>
    <submittedName>
        <fullName evidence="2">ChrR-like protein with cupin domain</fullName>
    </submittedName>
</protein>
<dbReference type="RefSeq" id="WP_170070305.1">
    <property type="nucleotide sequence ID" value="NZ_PVNE01000001.1"/>
</dbReference>
<organism evidence="2 3">
    <name type="scientific">Planifilum fimeticola</name>
    <dbReference type="NCBI Taxonomy" id="201975"/>
    <lineage>
        <taxon>Bacteria</taxon>
        <taxon>Bacillati</taxon>
        <taxon>Bacillota</taxon>
        <taxon>Bacilli</taxon>
        <taxon>Bacillales</taxon>
        <taxon>Thermoactinomycetaceae</taxon>
        <taxon>Planifilum</taxon>
    </lineage>
</organism>
<feature type="domain" description="ChrR-like cupin" evidence="1">
    <location>
        <begin position="5"/>
        <end position="96"/>
    </location>
</feature>
<evidence type="ECO:0000313" key="2">
    <source>
        <dbReference type="EMBL" id="PRX42629.1"/>
    </source>
</evidence>
<proteinExistence type="predicted"/>
<comment type="caution">
    <text evidence="2">The sequence shown here is derived from an EMBL/GenBank/DDBJ whole genome shotgun (WGS) entry which is preliminary data.</text>
</comment>
<dbReference type="InterPro" id="IPR014710">
    <property type="entry name" value="RmlC-like_jellyroll"/>
</dbReference>
<dbReference type="Proteomes" id="UP000237797">
    <property type="component" value="Unassembled WGS sequence"/>
</dbReference>
<dbReference type="InterPro" id="IPR011051">
    <property type="entry name" value="RmlC_Cupin_sf"/>
</dbReference>
<dbReference type="InterPro" id="IPR025979">
    <property type="entry name" value="ChrR-like_cupin_dom"/>
</dbReference>
<evidence type="ECO:0000313" key="3">
    <source>
        <dbReference type="Proteomes" id="UP000237797"/>
    </source>
</evidence>
<reference evidence="2 3" key="1">
    <citation type="submission" date="2018-03" db="EMBL/GenBank/DDBJ databases">
        <title>Genomic Encyclopedia of Archaeal and Bacterial Type Strains, Phase II (KMG-II): from individual species to whole genera.</title>
        <authorList>
            <person name="Goeker M."/>
        </authorList>
    </citation>
    <scope>NUCLEOTIDE SEQUENCE [LARGE SCALE GENOMIC DNA]</scope>
    <source>
        <strain evidence="2 3">DSM 44946</strain>
    </source>
</reference>
<evidence type="ECO:0000259" key="1">
    <source>
        <dbReference type="Pfam" id="PF12973"/>
    </source>
</evidence>
<sequence length="114" mass="12615">MEGPYVVRKGDGNWIPMGDGVRLSYLRRYRDEYSILLEMDAGGRFPVHDHVGGEEIFVLEGSARLGTEELRQGDYYYSPPGVSHAVETEEGCSLLITSARGMEVNAGQESLETS</sequence>
<dbReference type="SUPFAM" id="SSF51182">
    <property type="entry name" value="RmlC-like cupins"/>
    <property type="match status" value="1"/>
</dbReference>
<dbReference type="AlphaFoldDB" id="A0A2T0LJC4"/>
<accession>A0A2T0LJC4</accession>
<keyword evidence="3" id="KW-1185">Reference proteome</keyword>
<dbReference type="Gene3D" id="2.60.120.10">
    <property type="entry name" value="Jelly Rolls"/>
    <property type="match status" value="1"/>
</dbReference>